<evidence type="ECO:0000313" key="3">
    <source>
        <dbReference type="Proteomes" id="UP001589896"/>
    </source>
</evidence>
<dbReference type="InterPro" id="IPR013022">
    <property type="entry name" value="Xyl_isomerase-like_TIM-brl"/>
</dbReference>
<organism evidence="2 3">
    <name type="scientific">Lysobacter korlensis</name>
    <dbReference type="NCBI Taxonomy" id="553636"/>
    <lineage>
        <taxon>Bacteria</taxon>
        <taxon>Pseudomonadati</taxon>
        <taxon>Pseudomonadota</taxon>
        <taxon>Gammaproteobacteria</taxon>
        <taxon>Lysobacterales</taxon>
        <taxon>Lysobacteraceae</taxon>
        <taxon>Lysobacter</taxon>
    </lineage>
</organism>
<keyword evidence="3" id="KW-1185">Reference proteome</keyword>
<dbReference type="RefSeq" id="WP_386674434.1">
    <property type="nucleotide sequence ID" value="NZ_JBHLTG010000008.1"/>
</dbReference>
<name>A0ABV6RX67_9GAMM</name>
<evidence type="ECO:0000259" key="1">
    <source>
        <dbReference type="Pfam" id="PF01261"/>
    </source>
</evidence>
<dbReference type="GO" id="GO:0016853">
    <property type="term" value="F:isomerase activity"/>
    <property type="evidence" value="ECO:0007669"/>
    <property type="project" value="UniProtKB-KW"/>
</dbReference>
<dbReference type="PANTHER" id="PTHR12110">
    <property type="entry name" value="HYDROXYPYRUVATE ISOMERASE"/>
    <property type="match status" value="1"/>
</dbReference>
<dbReference type="SUPFAM" id="SSF51658">
    <property type="entry name" value="Xylose isomerase-like"/>
    <property type="match status" value="1"/>
</dbReference>
<comment type="caution">
    <text evidence="2">The sequence shown here is derived from an EMBL/GenBank/DDBJ whole genome shotgun (WGS) entry which is preliminary data.</text>
</comment>
<gene>
    <name evidence="2" type="ORF">ACFFGH_27400</name>
</gene>
<proteinExistence type="predicted"/>
<dbReference type="InterPro" id="IPR036237">
    <property type="entry name" value="Xyl_isomerase-like_sf"/>
</dbReference>
<keyword evidence="2" id="KW-0413">Isomerase</keyword>
<protein>
    <submittedName>
        <fullName evidence="2">Sugar phosphate isomerase/epimerase family protein</fullName>
    </submittedName>
</protein>
<reference evidence="2 3" key="1">
    <citation type="submission" date="2024-09" db="EMBL/GenBank/DDBJ databases">
        <authorList>
            <person name="Sun Q."/>
            <person name="Mori K."/>
        </authorList>
    </citation>
    <scope>NUCLEOTIDE SEQUENCE [LARGE SCALE GENOMIC DNA]</scope>
    <source>
        <strain evidence="2 3">KCTC 23076</strain>
    </source>
</reference>
<dbReference type="Gene3D" id="3.20.20.150">
    <property type="entry name" value="Divalent-metal-dependent TIM barrel enzymes"/>
    <property type="match status" value="1"/>
</dbReference>
<dbReference type="Pfam" id="PF01261">
    <property type="entry name" value="AP_endonuc_2"/>
    <property type="match status" value="1"/>
</dbReference>
<dbReference type="Proteomes" id="UP001589896">
    <property type="component" value="Unassembled WGS sequence"/>
</dbReference>
<dbReference type="EMBL" id="JBHLTG010000008">
    <property type="protein sequence ID" value="MFC0681572.1"/>
    <property type="molecule type" value="Genomic_DNA"/>
</dbReference>
<dbReference type="PANTHER" id="PTHR12110:SF41">
    <property type="entry name" value="INOSOSE DEHYDRATASE"/>
    <property type="match status" value="1"/>
</dbReference>
<dbReference type="InterPro" id="IPR050312">
    <property type="entry name" value="IolE/XylAMocC-like"/>
</dbReference>
<feature type="domain" description="Xylose isomerase-like TIM barrel" evidence="1">
    <location>
        <begin position="32"/>
        <end position="292"/>
    </location>
</feature>
<sequence>MSTEPKFQLGVSVYSYTGDFGVVMDLEDCARDIEDLGATGIEILGEGHVLGYPEPSTEWIDWWHALVGELGLTPTCYGSWLDTRRNLDRGMTVEEGTEQLALDLRIASRLGFSFVRPKIGVVTEDLVPDPIWSEVVERNLDFAAEKGIIICPEIHWPTPIVSQTVDDYVAFIERTGTKHFGLLMDTGVFQRSHYRRTEPGISSRLGTGGGPSFPNPPVVPVSDLRAVMDHVVYFQAKFHSIDDDLVDSEIPWAEILQVVDESGYTGYLSSEYEGDRIAYRASDQLRRQHALIRTLAAAPAAAR</sequence>
<evidence type="ECO:0000313" key="2">
    <source>
        <dbReference type="EMBL" id="MFC0681572.1"/>
    </source>
</evidence>
<accession>A0ABV6RX67</accession>